<feature type="region of interest" description="Disordered" evidence="1">
    <location>
        <begin position="66"/>
        <end position="91"/>
    </location>
</feature>
<gene>
    <name evidence="2" type="ORF">NLU13_9247</name>
</gene>
<protein>
    <submittedName>
        <fullName evidence="2">Uncharacterized protein</fullName>
    </submittedName>
</protein>
<reference evidence="2" key="1">
    <citation type="submission" date="2022-10" db="EMBL/GenBank/DDBJ databases">
        <title>Determination and structural analysis of whole genome sequence of Sarocladium strictum F4-1.</title>
        <authorList>
            <person name="Hu L."/>
            <person name="Jiang Y."/>
        </authorList>
    </citation>
    <scope>NUCLEOTIDE SEQUENCE</scope>
    <source>
        <strain evidence="2">F4-1</strain>
    </source>
</reference>
<evidence type="ECO:0000313" key="3">
    <source>
        <dbReference type="Proteomes" id="UP001175261"/>
    </source>
</evidence>
<keyword evidence="3" id="KW-1185">Reference proteome</keyword>
<name>A0AA39GB64_SARSR</name>
<feature type="region of interest" description="Disordered" evidence="1">
    <location>
        <begin position="106"/>
        <end position="151"/>
    </location>
</feature>
<accession>A0AA39GB64</accession>
<dbReference type="Proteomes" id="UP001175261">
    <property type="component" value="Unassembled WGS sequence"/>
</dbReference>
<evidence type="ECO:0000313" key="2">
    <source>
        <dbReference type="EMBL" id="KAK0383334.1"/>
    </source>
</evidence>
<dbReference type="EMBL" id="JAPDFR010000009">
    <property type="protein sequence ID" value="KAK0383334.1"/>
    <property type="molecule type" value="Genomic_DNA"/>
</dbReference>
<feature type="compositionally biased region" description="Low complexity" evidence="1">
    <location>
        <begin position="66"/>
        <end position="78"/>
    </location>
</feature>
<feature type="compositionally biased region" description="Low complexity" evidence="1">
    <location>
        <begin position="113"/>
        <end position="148"/>
    </location>
</feature>
<sequence length="239" mass="26852">MPEVNISLDEEQKRFDAEVAAIEKQWASPRQAHLKRPYDAKTVAALRDAADRVRLGRAVRLLRGGQTPAWTTPTTSGTRCPGWSPRWSRSQVWHDQRQRQFRMRRARVGGPGRVPHGSPRGVPGPTLRPSATRATTTTPGPAPRTSRSGRCRGTWARRFNVVWQVQPIRSLQGLNMETERFGRMWREEGIAGYLRDVQGPAVTREPHMVDGFEKLAWCGGYLADAFFESIAGQSIVARS</sequence>
<comment type="caution">
    <text evidence="2">The sequence shown here is derived from an EMBL/GenBank/DDBJ whole genome shotgun (WGS) entry which is preliminary data.</text>
</comment>
<dbReference type="AlphaFoldDB" id="A0AA39GB64"/>
<organism evidence="2 3">
    <name type="scientific">Sarocladium strictum</name>
    <name type="common">Black bundle disease fungus</name>
    <name type="synonym">Acremonium strictum</name>
    <dbReference type="NCBI Taxonomy" id="5046"/>
    <lineage>
        <taxon>Eukaryota</taxon>
        <taxon>Fungi</taxon>
        <taxon>Dikarya</taxon>
        <taxon>Ascomycota</taxon>
        <taxon>Pezizomycotina</taxon>
        <taxon>Sordariomycetes</taxon>
        <taxon>Hypocreomycetidae</taxon>
        <taxon>Hypocreales</taxon>
        <taxon>Sarocladiaceae</taxon>
        <taxon>Sarocladium</taxon>
    </lineage>
</organism>
<evidence type="ECO:0000256" key="1">
    <source>
        <dbReference type="SAM" id="MobiDB-lite"/>
    </source>
</evidence>
<dbReference type="Gene3D" id="3.20.20.60">
    <property type="entry name" value="Phosphoenolpyruvate-binding domains"/>
    <property type="match status" value="1"/>
</dbReference>
<dbReference type="InterPro" id="IPR040442">
    <property type="entry name" value="Pyrv_kinase-like_dom_sf"/>
</dbReference>
<proteinExistence type="predicted"/>